<keyword evidence="3" id="KW-1185">Reference proteome</keyword>
<organism evidence="2 3">
    <name type="scientific">Dorcoceras hygrometricum</name>
    <dbReference type="NCBI Taxonomy" id="472368"/>
    <lineage>
        <taxon>Eukaryota</taxon>
        <taxon>Viridiplantae</taxon>
        <taxon>Streptophyta</taxon>
        <taxon>Embryophyta</taxon>
        <taxon>Tracheophyta</taxon>
        <taxon>Spermatophyta</taxon>
        <taxon>Magnoliopsida</taxon>
        <taxon>eudicotyledons</taxon>
        <taxon>Gunneridae</taxon>
        <taxon>Pentapetalae</taxon>
        <taxon>asterids</taxon>
        <taxon>lamiids</taxon>
        <taxon>Lamiales</taxon>
        <taxon>Gesneriaceae</taxon>
        <taxon>Didymocarpoideae</taxon>
        <taxon>Trichosporeae</taxon>
        <taxon>Loxocarpinae</taxon>
        <taxon>Dorcoceras</taxon>
    </lineage>
</organism>
<feature type="region of interest" description="Disordered" evidence="1">
    <location>
        <begin position="16"/>
        <end position="57"/>
    </location>
</feature>
<dbReference type="EMBL" id="KQ999334">
    <property type="protein sequence ID" value="KZV41901.1"/>
    <property type="molecule type" value="Genomic_DNA"/>
</dbReference>
<reference evidence="2 3" key="1">
    <citation type="journal article" date="2015" name="Proc. Natl. Acad. Sci. U.S.A.">
        <title>The resurrection genome of Boea hygrometrica: A blueprint for survival of dehydration.</title>
        <authorList>
            <person name="Xiao L."/>
            <person name="Yang G."/>
            <person name="Zhang L."/>
            <person name="Yang X."/>
            <person name="Zhao S."/>
            <person name="Ji Z."/>
            <person name="Zhou Q."/>
            <person name="Hu M."/>
            <person name="Wang Y."/>
            <person name="Chen M."/>
            <person name="Xu Y."/>
            <person name="Jin H."/>
            <person name="Xiao X."/>
            <person name="Hu G."/>
            <person name="Bao F."/>
            <person name="Hu Y."/>
            <person name="Wan P."/>
            <person name="Li L."/>
            <person name="Deng X."/>
            <person name="Kuang T."/>
            <person name="Xiang C."/>
            <person name="Zhu J.K."/>
            <person name="Oliver M.J."/>
            <person name="He Y."/>
        </authorList>
    </citation>
    <scope>NUCLEOTIDE SEQUENCE [LARGE SCALE GENOMIC DNA]</scope>
    <source>
        <strain evidence="3">cv. XS01</strain>
    </source>
</reference>
<dbReference type="Proteomes" id="UP000250235">
    <property type="component" value="Unassembled WGS sequence"/>
</dbReference>
<evidence type="ECO:0000256" key="1">
    <source>
        <dbReference type="SAM" id="MobiDB-lite"/>
    </source>
</evidence>
<feature type="compositionally biased region" description="Basic and acidic residues" evidence="1">
    <location>
        <begin position="145"/>
        <end position="158"/>
    </location>
</feature>
<accession>A0A2Z7C7F7</accession>
<dbReference type="AlphaFoldDB" id="A0A2Z7C7F7"/>
<evidence type="ECO:0000313" key="2">
    <source>
        <dbReference type="EMBL" id="KZV41901.1"/>
    </source>
</evidence>
<feature type="compositionally biased region" description="Basic and acidic residues" evidence="1">
    <location>
        <begin position="30"/>
        <end position="40"/>
    </location>
</feature>
<name>A0A2Z7C7F7_9LAMI</name>
<feature type="region of interest" description="Disordered" evidence="1">
    <location>
        <begin position="124"/>
        <end position="171"/>
    </location>
</feature>
<feature type="region of interest" description="Disordered" evidence="1">
    <location>
        <begin position="443"/>
        <end position="486"/>
    </location>
</feature>
<evidence type="ECO:0000313" key="3">
    <source>
        <dbReference type="Proteomes" id="UP000250235"/>
    </source>
</evidence>
<gene>
    <name evidence="2" type="ORF">F511_21346</name>
</gene>
<sequence>MSASGESSTTMHRLLHASGSHPIPTPYDPNKLHETQKSLNDKSGLGFNVGESSSGETCTQSNLVYDKFKKMNFVKASMIHDICESIRYDDQISGQLNQKWKAGIGYVRPENSKSSWVKNRLDKKKAKAGSKSFVQNQQRRGSRKVKSEWRKVQPRRDLNGQNTKPKLNRPHHIPAHTLMDFHTGKTVKALSVIPRGSWGDVARRFTMIRWFNLLSEMASVFITNALQVNFESVLGISDNDVMVDMFKALESTGLRGFLGCSSVLYEQELAQFFDAALVQDNDITCVISRKYVTISEDRFSDVFNLPTDGLTNLSEVPNHLVLQARTVFSKSEKPVQYSCKKRLLKYEFRLLNDILAKSITMKAGSFDAITHERVLMMAALHFGVKINWSKILFETFPPLKILSEKTVNTYVVTNKTIDARGESDEPHVDKVAIVKRKSVSKKKSAPTDKTYANEEPAEVVEKAVSTKRSASTGDEPAVTKKKRTTKKKAALSKSNLELMSVVTEAIPLQMIEPISIVNLPTPTGSDDDNVEKELAVEECWRNGGF</sequence>
<protein>
    <submittedName>
        <fullName evidence="2">Uncharacterized protein</fullName>
    </submittedName>
</protein>
<proteinExistence type="predicted"/>